<dbReference type="SUPFAM" id="SSF54928">
    <property type="entry name" value="RNA-binding domain, RBD"/>
    <property type="match status" value="2"/>
</dbReference>
<name>A0ABY6K0V8_9ARAC</name>
<dbReference type="NCBIfam" id="TIGR01648">
    <property type="entry name" value="hnRNP-R-Q"/>
    <property type="match status" value="1"/>
</dbReference>
<dbReference type="InterPro" id="IPR000504">
    <property type="entry name" value="RRM_dom"/>
</dbReference>
<keyword evidence="3" id="KW-0677">Repeat</keyword>
<gene>
    <name evidence="8" type="ORF">LAZ67_2001027</name>
</gene>
<dbReference type="CDD" id="cd12250">
    <property type="entry name" value="RRM2_hnRNPR_like"/>
    <property type="match status" value="1"/>
</dbReference>
<feature type="compositionally biased region" description="Low complexity" evidence="6">
    <location>
        <begin position="476"/>
        <end position="491"/>
    </location>
</feature>
<dbReference type="Proteomes" id="UP001235939">
    <property type="component" value="Chromosome 02"/>
</dbReference>
<feature type="non-terminal residue" evidence="8">
    <location>
        <position position="491"/>
    </location>
</feature>
<dbReference type="InterPro" id="IPR041337">
    <property type="entry name" value="hnRNP_Q_AcD"/>
</dbReference>
<sequence length="491" mass="55887">MIIMLTHLPTAEKANNNNPWAAKDSPLNIPEFDIYPVWRKKLFDYGLNEKVINKLEESFKTGGVSGKLIFNDLDVRALDALKYFPPEGAVDVLDQFMESNLEHVYNKSAYLCSIMKTYKMRTNIPPPATAPQPFKGPEESKIKAILKRTRYTLDVTTGQRKYGGPPPNWEGPPPPNGCEIFVGKIPRDIYEDKLIPLFEKCGQIWDLRLIMDPLTGHNRGFAFITFTTREAAQKAVKQVDGEEIKKGKFLRVTASVPNIQLFVGNIPKSKGRSEIMEEFSKLTSGLKDVIVYSSPDDPKKKNRGFCFLEYDSHRSAAMAKRRLGMGRMRIWGCDIIVDWADPQEEPDQETMSKVKVLYVSNLAAHVTEEALKQMFEAYGKVERVKKLRDYAFVHFESRDDAMRAMEGLHHKDLGNDILMSVSLAKPALDSKKKEEMLRNRERRMMQTMQQRAMMMGILPPFVPPPPPPPMDRVGQSRSNSASGSNSRIFYN</sequence>
<feature type="domain" description="RRM" evidence="7">
    <location>
        <begin position="355"/>
        <end position="426"/>
    </location>
</feature>
<comment type="subcellular location">
    <subcellularLocation>
        <location evidence="1">Cytoplasm</location>
    </subcellularLocation>
</comment>
<evidence type="ECO:0000313" key="9">
    <source>
        <dbReference type="Proteomes" id="UP001235939"/>
    </source>
</evidence>
<dbReference type="Gene3D" id="3.30.70.330">
    <property type="match status" value="3"/>
</dbReference>
<keyword evidence="9" id="KW-1185">Reference proteome</keyword>
<proteinExistence type="predicted"/>
<dbReference type="EMBL" id="CP092864">
    <property type="protein sequence ID" value="UYV62547.1"/>
    <property type="molecule type" value="Genomic_DNA"/>
</dbReference>
<feature type="domain" description="RRM" evidence="7">
    <location>
        <begin position="259"/>
        <end position="342"/>
    </location>
</feature>
<feature type="region of interest" description="Disordered" evidence="6">
    <location>
        <begin position="461"/>
        <end position="491"/>
    </location>
</feature>
<dbReference type="PROSITE" id="PS50102">
    <property type="entry name" value="RRM"/>
    <property type="match status" value="3"/>
</dbReference>
<feature type="compositionally biased region" description="Pro residues" evidence="6">
    <location>
        <begin position="461"/>
        <end position="470"/>
    </location>
</feature>
<dbReference type="Pfam" id="PF00076">
    <property type="entry name" value="RRM_1"/>
    <property type="match status" value="3"/>
</dbReference>
<evidence type="ECO:0000256" key="2">
    <source>
        <dbReference type="ARBA" id="ARBA00022490"/>
    </source>
</evidence>
<accession>A0ABY6K0V8</accession>
<evidence type="ECO:0000256" key="3">
    <source>
        <dbReference type="ARBA" id="ARBA00022737"/>
    </source>
</evidence>
<keyword evidence="2" id="KW-0963">Cytoplasm</keyword>
<dbReference type="InterPro" id="IPR035979">
    <property type="entry name" value="RBD_domain_sf"/>
</dbReference>
<dbReference type="SMART" id="SM00360">
    <property type="entry name" value="RRM"/>
    <property type="match status" value="3"/>
</dbReference>
<organism evidence="8 9">
    <name type="scientific">Cordylochernes scorpioides</name>
    <dbReference type="NCBI Taxonomy" id="51811"/>
    <lineage>
        <taxon>Eukaryota</taxon>
        <taxon>Metazoa</taxon>
        <taxon>Ecdysozoa</taxon>
        <taxon>Arthropoda</taxon>
        <taxon>Chelicerata</taxon>
        <taxon>Arachnida</taxon>
        <taxon>Pseudoscorpiones</taxon>
        <taxon>Cheliferoidea</taxon>
        <taxon>Chernetidae</taxon>
        <taxon>Cordylochernes</taxon>
    </lineage>
</organism>
<evidence type="ECO:0000256" key="5">
    <source>
        <dbReference type="PROSITE-ProRule" id="PRU00176"/>
    </source>
</evidence>
<dbReference type="Pfam" id="PF18360">
    <property type="entry name" value="hnRNP_Q_AcD"/>
    <property type="match status" value="1"/>
</dbReference>
<feature type="domain" description="RRM" evidence="7">
    <location>
        <begin position="178"/>
        <end position="257"/>
    </location>
</feature>
<evidence type="ECO:0000256" key="4">
    <source>
        <dbReference type="ARBA" id="ARBA00022884"/>
    </source>
</evidence>
<evidence type="ECO:0000313" key="8">
    <source>
        <dbReference type="EMBL" id="UYV62547.1"/>
    </source>
</evidence>
<dbReference type="InterPro" id="IPR012677">
    <property type="entry name" value="Nucleotide-bd_a/b_plait_sf"/>
</dbReference>
<keyword evidence="4 5" id="KW-0694">RNA-binding</keyword>
<evidence type="ECO:0000259" key="7">
    <source>
        <dbReference type="PROSITE" id="PS50102"/>
    </source>
</evidence>
<dbReference type="CDD" id="cd12251">
    <property type="entry name" value="RRM3_hnRNPR_like"/>
    <property type="match status" value="1"/>
</dbReference>
<protein>
    <submittedName>
        <fullName evidence="8">HNRNPR</fullName>
    </submittedName>
</protein>
<dbReference type="CDD" id="cd12249">
    <property type="entry name" value="RRM1_hnRNPR_like"/>
    <property type="match status" value="1"/>
</dbReference>
<dbReference type="InterPro" id="IPR006535">
    <property type="entry name" value="HnRNP_R/Q_splicing_fac"/>
</dbReference>
<evidence type="ECO:0000256" key="1">
    <source>
        <dbReference type="ARBA" id="ARBA00004496"/>
    </source>
</evidence>
<dbReference type="PANTHER" id="PTHR21245">
    <property type="entry name" value="HETEROGENEOUS NUCLEAR RIBONUCLEOPROTEIN"/>
    <property type="match status" value="1"/>
</dbReference>
<evidence type="ECO:0000256" key="6">
    <source>
        <dbReference type="SAM" id="MobiDB-lite"/>
    </source>
</evidence>
<reference evidence="8 9" key="1">
    <citation type="submission" date="2022-01" db="EMBL/GenBank/DDBJ databases">
        <title>A chromosomal length assembly of Cordylochernes scorpioides.</title>
        <authorList>
            <person name="Zeh D."/>
            <person name="Zeh J."/>
        </authorList>
    </citation>
    <scope>NUCLEOTIDE SEQUENCE [LARGE SCALE GENOMIC DNA]</scope>
    <source>
        <strain evidence="8">IN4F17</strain>
        <tissue evidence="8">Whole Body</tissue>
    </source>
</reference>